<evidence type="ECO:0000256" key="2">
    <source>
        <dbReference type="ARBA" id="ARBA00022630"/>
    </source>
</evidence>
<dbReference type="PROSITE" id="PS51387">
    <property type="entry name" value="FAD_PCMH"/>
    <property type="match status" value="1"/>
</dbReference>
<dbReference type="InterPro" id="IPR016169">
    <property type="entry name" value="FAD-bd_PCMH_sub2"/>
</dbReference>
<gene>
    <name evidence="6" type="ORF">PG994_005359</name>
</gene>
<reference evidence="6 7" key="1">
    <citation type="submission" date="2023-01" db="EMBL/GenBank/DDBJ databases">
        <title>Analysis of 21 Apiospora genomes using comparative genomics revels a genus with tremendous synthesis potential of carbohydrate active enzymes and secondary metabolites.</title>
        <authorList>
            <person name="Sorensen T."/>
        </authorList>
    </citation>
    <scope>NUCLEOTIDE SEQUENCE [LARGE SCALE GENOMIC DNA]</scope>
    <source>
        <strain evidence="6 7">CBS 135458</strain>
    </source>
</reference>
<proteinExistence type="inferred from homology"/>
<dbReference type="InterPro" id="IPR006094">
    <property type="entry name" value="Oxid_FAD_bind_N"/>
</dbReference>
<accession>A0ABR1VC09</accession>
<keyword evidence="3" id="KW-0274">FAD</keyword>
<dbReference type="Proteomes" id="UP001480595">
    <property type="component" value="Unassembled WGS sequence"/>
</dbReference>
<comment type="similarity">
    <text evidence="1">Belongs to the oxygen-dependent FAD-linked oxidoreductase family.</text>
</comment>
<dbReference type="RefSeq" id="XP_066716037.1">
    <property type="nucleotide sequence ID" value="XM_066856768.1"/>
</dbReference>
<keyword evidence="2" id="KW-0285">Flavoprotein</keyword>
<dbReference type="PANTHER" id="PTHR42973">
    <property type="entry name" value="BINDING OXIDOREDUCTASE, PUTATIVE (AFU_ORTHOLOGUE AFUA_1G17690)-RELATED"/>
    <property type="match status" value="1"/>
</dbReference>
<keyword evidence="4" id="KW-0560">Oxidoreductase</keyword>
<keyword evidence="7" id="KW-1185">Reference proteome</keyword>
<dbReference type="InterPro" id="IPR016166">
    <property type="entry name" value="FAD-bd_PCMH"/>
</dbReference>
<dbReference type="Pfam" id="PF01565">
    <property type="entry name" value="FAD_binding_4"/>
    <property type="match status" value="1"/>
</dbReference>
<comment type="caution">
    <text evidence="6">The sequence shown here is derived from an EMBL/GenBank/DDBJ whole genome shotgun (WGS) entry which is preliminary data.</text>
</comment>
<evidence type="ECO:0000259" key="5">
    <source>
        <dbReference type="PROSITE" id="PS51387"/>
    </source>
</evidence>
<dbReference type="InterPro" id="IPR050416">
    <property type="entry name" value="FAD-linked_Oxidoreductase"/>
</dbReference>
<dbReference type="InterPro" id="IPR036318">
    <property type="entry name" value="FAD-bd_PCMH-like_sf"/>
</dbReference>
<evidence type="ECO:0000256" key="1">
    <source>
        <dbReference type="ARBA" id="ARBA00005466"/>
    </source>
</evidence>
<dbReference type="Gene3D" id="3.30.465.10">
    <property type="match status" value="1"/>
</dbReference>
<sequence length="482" mass="52858">MDILSMNPGFSISDQSSLVPAASAACVRLGQTFTNNATFTPQHDAYKPLIQASWSETTWQAPACIFVPRTVDELQGAVSILVEKEASFGVRSGGHMPIPGAAVVDNGVLIDLSRFTDIEYNGEHDKVVIGTGLRWQNVYDYLDQYGVTVVGDRDLDVGVGGLILGCGLSYLSESYGLACDNVVNFGVVLADGSTVNANEYSHRDLFWALKGGSNNFGIVTSFTLKTYPIQQVWGGTRIVSWYQVDDFLDAMIEYETAPDRDPLASVNIDLVATNETIILTLPTMEKNRPAAFSVFDRFETTLDTTGIKTLTELMSEFPTPPIPRIRHHALTIKPTKQLTAALKAVMLHSPAHAHHPIRHRRHRLEAGQPRSGGGGGAIGNALGLEAVPQSWFGLDLRWWDAADDERMRTAGAALYAEIEEAAAAARDRGGRLRYLFLNDAHEGQAIMAGYGDENVRRMREVREHYGPHRVFDRLLAGAFKLP</sequence>
<evidence type="ECO:0000313" key="6">
    <source>
        <dbReference type="EMBL" id="KAK8068743.1"/>
    </source>
</evidence>
<evidence type="ECO:0000313" key="7">
    <source>
        <dbReference type="Proteomes" id="UP001480595"/>
    </source>
</evidence>
<dbReference type="SUPFAM" id="SSF56176">
    <property type="entry name" value="FAD-binding/transporter-associated domain-like"/>
    <property type="match status" value="1"/>
</dbReference>
<dbReference type="GeneID" id="92089831"/>
<protein>
    <submittedName>
        <fullName evidence="6">FAD-binding oxidoreductase</fullName>
    </submittedName>
</protein>
<name>A0ABR1VC09_9PEZI</name>
<evidence type="ECO:0000256" key="4">
    <source>
        <dbReference type="ARBA" id="ARBA00023002"/>
    </source>
</evidence>
<evidence type="ECO:0000256" key="3">
    <source>
        <dbReference type="ARBA" id="ARBA00022827"/>
    </source>
</evidence>
<dbReference type="EMBL" id="JAQQWL010000006">
    <property type="protein sequence ID" value="KAK8068743.1"/>
    <property type="molecule type" value="Genomic_DNA"/>
</dbReference>
<organism evidence="6 7">
    <name type="scientific">Apiospora phragmitis</name>
    <dbReference type="NCBI Taxonomy" id="2905665"/>
    <lineage>
        <taxon>Eukaryota</taxon>
        <taxon>Fungi</taxon>
        <taxon>Dikarya</taxon>
        <taxon>Ascomycota</taxon>
        <taxon>Pezizomycotina</taxon>
        <taxon>Sordariomycetes</taxon>
        <taxon>Xylariomycetidae</taxon>
        <taxon>Amphisphaeriales</taxon>
        <taxon>Apiosporaceae</taxon>
        <taxon>Apiospora</taxon>
    </lineage>
</organism>
<dbReference type="PANTHER" id="PTHR42973:SF54">
    <property type="entry name" value="FAD-BINDING PCMH-TYPE DOMAIN-CONTAINING PROTEIN"/>
    <property type="match status" value="1"/>
</dbReference>
<feature type="domain" description="FAD-binding PCMH-type" evidence="5">
    <location>
        <begin position="58"/>
        <end position="229"/>
    </location>
</feature>